<evidence type="ECO:0000256" key="4">
    <source>
        <dbReference type="ARBA" id="ARBA00023004"/>
    </source>
</evidence>
<dbReference type="GO" id="GO:0046872">
    <property type="term" value="F:metal ion binding"/>
    <property type="evidence" value="ECO:0007669"/>
    <property type="project" value="UniProtKB-KW"/>
</dbReference>
<gene>
    <name evidence="8" type="ORF">SAMN00017477_1321</name>
</gene>
<dbReference type="AlphaFoldDB" id="A0A1W1V3Z6"/>
<keyword evidence="4" id="KW-0408">Iron</keyword>
<reference evidence="9" key="1">
    <citation type="submission" date="2017-04" db="EMBL/GenBank/DDBJ databases">
        <authorList>
            <person name="Varghese N."/>
            <person name="Submissions S."/>
        </authorList>
    </citation>
    <scope>NUCLEOTIDE SEQUENCE [LARGE SCALE GENOMIC DNA]</scope>
    <source>
        <strain evidence="9">DSM 20463</strain>
    </source>
</reference>
<comment type="pathway">
    <text evidence="6">Alkaloid degradation; nicotine degradation.</text>
</comment>
<evidence type="ECO:0000259" key="7">
    <source>
        <dbReference type="PROSITE" id="PS51085"/>
    </source>
</evidence>
<dbReference type="SUPFAM" id="SSF54292">
    <property type="entry name" value="2Fe-2S ferredoxin-like"/>
    <property type="match status" value="1"/>
</dbReference>
<dbReference type="PANTHER" id="PTHR44379">
    <property type="entry name" value="OXIDOREDUCTASE WITH IRON-SULFUR SUBUNIT"/>
    <property type="match status" value="1"/>
</dbReference>
<dbReference type="Pfam" id="PF00111">
    <property type="entry name" value="Fer2"/>
    <property type="match status" value="1"/>
</dbReference>
<evidence type="ECO:0000256" key="6">
    <source>
        <dbReference type="ARBA" id="ARBA00060707"/>
    </source>
</evidence>
<evidence type="ECO:0000256" key="1">
    <source>
        <dbReference type="ARBA" id="ARBA00022714"/>
    </source>
</evidence>
<dbReference type="InterPro" id="IPR001041">
    <property type="entry name" value="2Fe-2S_ferredoxin-type"/>
</dbReference>
<accession>A0A1W1V3Z6</accession>
<keyword evidence="1" id="KW-0001">2Fe-2S</keyword>
<dbReference type="STRING" id="573058.SAMN00017477_1321"/>
<dbReference type="InterPro" id="IPR006058">
    <property type="entry name" value="2Fe2S_fd_BS"/>
</dbReference>
<keyword evidence="5" id="KW-0411">Iron-sulfur</keyword>
<dbReference type="Pfam" id="PF01799">
    <property type="entry name" value="Fer2_2"/>
    <property type="match status" value="1"/>
</dbReference>
<evidence type="ECO:0000256" key="3">
    <source>
        <dbReference type="ARBA" id="ARBA00023002"/>
    </source>
</evidence>
<keyword evidence="3" id="KW-0560">Oxidoreductase</keyword>
<dbReference type="GO" id="GO:0016491">
    <property type="term" value="F:oxidoreductase activity"/>
    <property type="evidence" value="ECO:0007669"/>
    <property type="project" value="UniProtKB-KW"/>
</dbReference>
<organism evidence="8 9">
    <name type="scientific">Peptoniphilus asaccharolyticus DSM 20463</name>
    <dbReference type="NCBI Taxonomy" id="573058"/>
    <lineage>
        <taxon>Bacteria</taxon>
        <taxon>Bacillati</taxon>
        <taxon>Bacillota</taxon>
        <taxon>Tissierellia</taxon>
        <taxon>Tissierellales</taxon>
        <taxon>Peptoniphilaceae</taxon>
        <taxon>Peptoniphilus</taxon>
    </lineage>
</organism>
<evidence type="ECO:0000256" key="5">
    <source>
        <dbReference type="ARBA" id="ARBA00023014"/>
    </source>
</evidence>
<dbReference type="Proteomes" id="UP000192368">
    <property type="component" value="Unassembled WGS sequence"/>
</dbReference>
<evidence type="ECO:0000256" key="2">
    <source>
        <dbReference type="ARBA" id="ARBA00022723"/>
    </source>
</evidence>
<feature type="domain" description="2Fe-2S ferredoxin-type" evidence="7">
    <location>
        <begin position="1"/>
        <end position="77"/>
    </location>
</feature>
<dbReference type="InterPro" id="IPR036884">
    <property type="entry name" value="2Fe-2S-bd_dom_sf"/>
</dbReference>
<dbReference type="SUPFAM" id="SSF47741">
    <property type="entry name" value="CO dehydrogenase ISP C-domain like"/>
    <property type="match status" value="1"/>
</dbReference>
<dbReference type="InterPro" id="IPR051452">
    <property type="entry name" value="Diverse_Oxidoreductases"/>
</dbReference>
<dbReference type="PANTHER" id="PTHR44379:SF8">
    <property type="entry name" value="XANTHINE DEHYDROGENASE IRON-SULFUR-BINDING SUBUNIT XDHC-RELATED"/>
    <property type="match status" value="1"/>
</dbReference>
<dbReference type="GO" id="GO:0051537">
    <property type="term" value="F:2 iron, 2 sulfur cluster binding"/>
    <property type="evidence" value="ECO:0007669"/>
    <property type="project" value="UniProtKB-KW"/>
</dbReference>
<keyword evidence="9" id="KW-1185">Reference proteome</keyword>
<dbReference type="Gene3D" id="1.10.150.120">
    <property type="entry name" value="[2Fe-2S]-binding domain"/>
    <property type="match status" value="1"/>
</dbReference>
<dbReference type="FunFam" id="3.10.20.30:FF:000020">
    <property type="entry name" value="Xanthine dehydrogenase iron-sulfur subunit"/>
    <property type="match status" value="1"/>
</dbReference>
<keyword evidence="2" id="KW-0479">Metal-binding</keyword>
<dbReference type="CDD" id="cd00207">
    <property type="entry name" value="fer2"/>
    <property type="match status" value="1"/>
</dbReference>
<dbReference type="PROSITE" id="PS00197">
    <property type="entry name" value="2FE2S_FER_1"/>
    <property type="match status" value="1"/>
</dbReference>
<name>A0A1W1V3Z6_PEPAS</name>
<dbReference type="EMBL" id="FWWR01000009">
    <property type="protein sequence ID" value="SMB88052.1"/>
    <property type="molecule type" value="Genomic_DNA"/>
</dbReference>
<evidence type="ECO:0000313" key="8">
    <source>
        <dbReference type="EMBL" id="SMB88052.1"/>
    </source>
</evidence>
<dbReference type="InterPro" id="IPR036010">
    <property type="entry name" value="2Fe-2S_ferredoxin-like_sf"/>
</dbReference>
<dbReference type="RefSeq" id="WP_084230874.1">
    <property type="nucleotide sequence ID" value="NZ_FWWR01000009.1"/>
</dbReference>
<dbReference type="PROSITE" id="PS51085">
    <property type="entry name" value="2FE2S_FER_2"/>
    <property type="match status" value="1"/>
</dbReference>
<dbReference type="OrthoDB" id="9796880at2"/>
<dbReference type="InterPro" id="IPR002888">
    <property type="entry name" value="2Fe-2S-bd"/>
</dbReference>
<evidence type="ECO:0000313" key="9">
    <source>
        <dbReference type="Proteomes" id="UP000192368"/>
    </source>
</evidence>
<proteinExistence type="predicted"/>
<dbReference type="InterPro" id="IPR012675">
    <property type="entry name" value="Beta-grasp_dom_sf"/>
</dbReference>
<sequence>MKINCIINKNEISAEVNERTRLIDFLRDDLHLTGTKEGCSEGECGACTVIVNGKAITSCTMLASQVDGCEVITIEGLKQNGEFDILQKNFVEHDAVQCGFCSPGFIMSAKALMMNNPNPTLEDIKRSIEGNLCRCTGYIKIIEAIEDAVKEVNK</sequence>
<protein>
    <submittedName>
        <fullName evidence="8">Carbon-monoxide dehydrogenase small subunit</fullName>
    </submittedName>
</protein>
<dbReference type="Gene3D" id="3.10.20.30">
    <property type="match status" value="1"/>
</dbReference>